<feature type="transmembrane region" description="Helical" evidence="1">
    <location>
        <begin position="57"/>
        <end position="78"/>
    </location>
</feature>
<dbReference type="Proteomes" id="UP000053797">
    <property type="component" value="Unassembled WGS sequence"/>
</dbReference>
<evidence type="ECO:0000313" key="2">
    <source>
        <dbReference type="EMBL" id="KSU50166.1"/>
    </source>
</evidence>
<keyword evidence="1" id="KW-1133">Transmembrane helix</keyword>
<evidence type="ECO:0000256" key="1">
    <source>
        <dbReference type="SAM" id="Phobius"/>
    </source>
</evidence>
<keyword evidence="1" id="KW-0812">Transmembrane</keyword>
<dbReference type="RefSeq" id="WP_058264671.1">
    <property type="nucleotide sequence ID" value="NZ_FMYN01000001.1"/>
</dbReference>
<dbReference type="OrthoDB" id="2357081at2"/>
<proteinExistence type="predicted"/>
<dbReference type="EMBL" id="LNQL01000001">
    <property type="protein sequence ID" value="KSU50166.1"/>
    <property type="molecule type" value="Genomic_DNA"/>
</dbReference>
<dbReference type="AlphaFoldDB" id="A0A0V8GJ48"/>
<organism evidence="2 3">
    <name type="scientific">Exiguobacterium indicum</name>
    <dbReference type="NCBI Taxonomy" id="296995"/>
    <lineage>
        <taxon>Bacteria</taxon>
        <taxon>Bacillati</taxon>
        <taxon>Bacillota</taxon>
        <taxon>Bacilli</taxon>
        <taxon>Bacillales</taxon>
        <taxon>Bacillales Family XII. Incertae Sedis</taxon>
        <taxon>Exiguobacterium</taxon>
    </lineage>
</organism>
<accession>A0A0V8GJ48</accession>
<feature type="transmembrane region" description="Helical" evidence="1">
    <location>
        <begin position="26"/>
        <end position="45"/>
    </location>
</feature>
<name>A0A0V8GJ48_9BACL</name>
<protein>
    <submittedName>
        <fullName evidence="2">Uncharacterized protein</fullName>
    </submittedName>
</protein>
<keyword evidence="1" id="KW-0472">Membrane</keyword>
<gene>
    <name evidence="2" type="ORF">AS033_01980</name>
</gene>
<comment type="caution">
    <text evidence="2">The sequence shown here is derived from an EMBL/GenBank/DDBJ whole genome shotgun (WGS) entry which is preliminary data.</text>
</comment>
<sequence>MHKLLFGLSILNSVYITNNLFTYSDSFLNAPLGITTVIAVTLMFLNDSVKKDKSSLYTKATDGLGFINILIGFSLIVFI</sequence>
<evidence type="ECO:0000313" key="3">
    <source>
        <dbReference type="Proteomes" id="UP000053797"/>
    </source>
</evidence>
<reference evidence="2 3" key="1">
    <citation type="journal article" date="2015" name="Int. J. Syst. Evol. Microbiol.">
        <title>Exiguobacterium enclense sp. nov., isolated from sediment.</title>
        <authorList>
            <person name="Dastager S.G."/>
            <person name="Mawlankar R."/>
            <person name="Sonalkar V.V."/>
            <person name="Thorat M.N."/>
            <person name="Mual P."/>
            <person name="Verma A."/>
            <person name="Krishnamurthi S."/>
            <person name="Tang S.K."/>
            <person name="Li W.J."/>
        </authorList>
    </citation>
    <scope>NUCLEOTIDE SEQUENCE [LARGE SCALE GENOMIC DNA]</scope>
    <source>
        <strain evidence="2 3">NIO-1109</strain>
    </source>
</reference>